<keyword evidence="1" id="KW-1185">Reference proteome</keyword>
<sequence>MMNSFNPNSYSNLPLSTLEKELQDLNPIERKYCQSSRIEEEKSVSETTISENEVNTTWSLDNLFN</sequence>
<dbReference type="Proteomes" id="UP000095283">
    <property type="component" value="Unplaced"/>
</dbReference>
<evidence type="ECO:0000313" key="2">
    <source>
        <dbReference type="WBParaSite" id="Hba_16745"/>
    </source>
</evidence>
<accession>A0A1I7XG79</accession>
<reference evidence="2" key="1">
    <citation type="submission" date="2016-11" db="UniProtKB">
        <authorList>
            <consortium name="WormBaseParasite"/>
        </authorList>
    </citation>
    <scope>IDENTIFICATION</scope>
</reference>
<organism evidence="1 2">
    <name type="scientific">Heterorhabditis bacteriophora</name>
    <name type="common">Entomopathogenic nematode worm</name>
    <dbReference type="NCBI Taxonomy" id="37862"/>
    <lineage>
        <taxon>Eukaryota</taxon>
        <taxon>Metazoa</taxon>
        <taxon>Ecdysozoa</taxon>
        <taxon>Nematoda</taxon>
        <taxon>Chromadorea</taxon>
        <taxon>Rhabditida</taxon>
        <taxon>Rhabditina</taxon>
        <taxon>Rhabditomorpha</taxon>
        <taxon>Strongyloidea</taxon>
        <taxon>Heterorhabditidae</taxon>
        <taxon>Heterorhabditis</taxon>
    </lineage>
</organism>
<dbReference type="WBParaSite" id="Hba_16745">
    <property type="protein sequence ID" value="Hba_16745"/>
    <property type="gene ID" value="Hba_16745"/>
</dbReference>
<proteinExistence type="predicted"/>
<dbReference type="AlphaFoldDB" id="A0A1I7XG79"/>
<protein>
    <submittedName>
        <fullName evidence="2">Uncharacterized protein</fullName>
    </submittedName>
</protein>
<name>A0A1I7XG79_HETBA</name>
<evidence type="ECO:0000313" key="1">
    <source>
        <dbReference type="Proteomes" id="UP000095283"/>
    </source>
</evidence>